<name>A0A9W9XDA7_9EURO</name>
<evidence type="ECO:0000256" key="1">
    <source>
        <dbReference type="SAM" id="MobiDB-lite"/>
    </source>
</evidence>
<protein>
    <submittedName>
        <fullName evidence="3">Uncharacterized protein</fullName>
    </submittedName>
</protein>
<sequence>MPETKHALQFYDQPAADSELTLVDWMPGSQQTTVIGSVSDTDRTTEYVSPHGHQTTTDQDLEMAVTNPTVRFNDPVSPDHRRQRAGQTRSPALQPRGRRSQGQISRGLSTIGRTISATCSWPYHQLHRAWEALGTSARWGVVIFASFAAAAFGILGLSAGLSGALAAVGQHR</sequence>
<comment type="caution">
    <text evidence="3">The sequence shown here is derived from an EMBL/GenBank/DDBJ whole genome shotgun (WGS) entry which is preliminary data.</text>
</comment>
<dbReference type="Proteomes" id="UP001148312">
    <property type="component" value="Unassembled WGS sequence"/>
</dbReference>
<reference evidence="3" key="2">
    <citation type="journal article" date="2023" name="IMA Fungus">
        <title>Comparative genomic study of the Penicillium genus elucidates a diverse pangenome and 15 lateral gene transfer events.</title>
        <authorList>
            <person name="Petersen C."/>
            <person name="Sorensen T."/>
            <person name="Nielsen M.R."/>
            <person name="Sondergaard T.E."/>
            <person name="Sorensen J.L."/>
            <person name="Fitzpatrick D.A."/>
            <person name="Frisvad J.C."/>
            <person name="Nielsen K.L."/>
        </authorList>
    </citation>
    <scope>NUCLEOTIDE SEQUENCE</scope>
    <source>
        <strain evidence="3">IBT 30728</strain>
    </source>
</reference>
<evidence type="ECO:0000313" key="4">
    <source>
        <dbReference type="Proteomes" id="UP001148312"/>
    </source>
</evidence>
<keyword evidence="4" id="KW-1185">Reference proteome</keyword>
<keyword evidence="2" id="KW-1133">Transmembrane helix</keyword>
<dbReference type="EMBL" id="JAPWDQ010000004">
    <property type="protein sequence ID" value="KAJ5489285.1"/>
    <property type="molecule type" value="Genomic_DNA"/>
</dbReference>
<gene>
    <name evidence="3" type="ORF">N7539_004175</name>
</gene>
<evidence type="ECO:0000256" key="2">
    <source>
        <dbReference type="SAM" id="Phobius"/>
    </source>
</evidence>
<organism evidence="3 4">
    <name type="scientific">Penicillium diatomitis</name>
    <dbReference type="NCBI Taxonomy" id="2819901"/>
    <lineage>
        <taxon>Eukaryota</taxon>
        <taxon>Fungi</taxon>
        <taxon>Dikarya</taxon>
        <taxon>Ascomycota</taxon>
        <taxon>Pezizomycotina</taxon>
        <taxon>Eurotiomycetes</taxon>
        <taxon>Eurotiomycetidae</taxon>
        <taxon>Eurotiales</taxon>
        <taxon>Aspergillaceae</taxon>
        <taxon>Penicillium</taxon>
    </lineage>
</organism>
<reference evidence="3" key="1">
    <citation type="submission" date="2022-12" db="EMBL/GenBank/DDBJ databases">
        <authorList>
            <person name="Petersen C."/>
        </authorList>
    </citation>
    <scope>NUCLEOTIDE SEQUENCE</scope>
    <source>
        <strain evidence="3">IBT 30728</strain>
    </source>
</reference>
<feature type="transmembrane region" description="Helical" evidence="2">
    <location>
        <begin position="139"/>
        <end position="168"/>
    </location>
</feature>
<keyword evidence="2" id="KW-0812">Transmembrane</keyword>
<feature type="region of interest" description="Disordered" evidence="1">
    <location>
        <begin position="69"/>
        <end position="106"/>
    </location>
</feature>
<dbReference type="RefSeq" id="XP_056791318.1">
    <property type="nucleotide sequence ID" value="XM_056933777.1"/>
</dbReference>
<dbReference type="AlphaFoldDB" id="A0A9W9XDA7"/>
<dbReference type="GeneID" id="81624026"/>
<proteinExistence type="predicted"/>
<evidence type="ECO:0000313" key="3">
    <source>
        <dbReference type="EMBL" id="KAJ5489285.1"/>
    </source>
</evidence>
<keyword evidence="2" id="KW-0472">Membrane</keyword>
<accession>A0A9W9XDA7</accession>